<feature type="compositionally biased region" description="Low complexity" evidence="1">
    <location>
        <begin position="112"/>
        <end position="132"/>
    </location>
</feature>
<evidence type="ECO:0000313" key="4">
    <source>
        <dbReference type="Proteomes" id="UP000070412"/>
    </source>
</evidence>
<dbReference type="EMBL" id="WVUK01000052">
    <property type="protein sequence ID" value="KAF7494800.1"/>
    <property type="molecule type" value="Genomic_DNA"/>
</dbReference>
<reference evidence="3" key="3">
    <citation type="submission" date="2022-06" db="UniProtKB">
        <authorList>
            <consortium name="EnsemblMetazoa"/>
        </authorList>
    </citation>
    <scope>IDENTIFICATION</scope>
</reference>
<feature type="region of interest" description="Disordered" evidence="1">
    <location>
        <begin position="111"/>
        <end position="132"/>
    </location>
</feature>
<organism evidence="2">
    <name type="scientific">Sarcoptes scabiei</name>
    <name type="common">Itch mite</name>
    <name type="synonym">Acarus scabiei</name>
    <dbReference type="NCBI Taxonomy" id="52283"/>
    <lineage>
        <taxon>Eukaryota</taxon>
        <taxon>Metazoa</taxon>
        <taxon>Ecdysozoa</taxon>
        <taxon>Arthropoda</taxon>
        <taxon>Chelicerata</taxon>
        <taxon>Arachnida</taxon>
        <taxon>Acari</taxon>
        <taxon>Acariformes</taxon>
        <taxon>Sarcoptiformes</taxon>
        <taxon>Astigmata</taxon>
        <taxon>Psoroptidia</taxon>
        <taxon>Sarcoptoidea</taxon>
        <taxon>Sarcoptidae</taxon>
        <taxon>Sarcoptinae</taxon>
        <taxon>Sarcoptes</taxon>
    </lineage>
</organism>
<evidence type="ECO:0000313" key="3">
    <source>
        <dbReference type="EnsemblMetazoa" id="KAF7494800.1"/>
    </source>
</evidence>
<evidence type="ECO:0000313" key="2">
    <source>
        <dbReference type="EMBL" id="KAF7494800.1"/>
    </source>
</evidence>
<reference evidence="4" key="1">
    <citation type="journal article" date="2020" name="PLoS Negl. Trop. Dis.">
        <title>High-quality nuclear genome for Sarcoptes scabiei-A critical resource for a neglected parasite.</title>
        <authorList>
            <person name="Korhonen P.K."/>
            <person name="Gasser R.B."/>
            <person name="Ma G."/>
            <person name="Wang T."/>
            <person name="Stroehlein A.J."/>
            <person name="Young N.D."/>
            <person name="Ang C.S."/>
            <person name="Fernando D.D."/>
            <person name="Lu H.C."/>
            <person name="Taylor S."/>
            <person name="Reynolds S.L."/>
            <person name="Mofiz E."/>
            <person name="Najaraj S.H."/>
            <person name="Gowda H."/>
            <person name="Madugundu A."/>
            <person name="Renuse S."/>
            <person name="Holt D."/>
            <person name="Pandey A."/>
            <person name="Papenfuss A.T."/>
            <person name="Fischer K."/>
        </authorList>
    </citation>
    <scope>NUCLEOTIDE SEQUENCE [LARGE SCALE GENOMIC DNA]</scope>
</reference>
<feature type="region of interest" description="Disordered" evidence="1">
    <location>
        <begin position="1"/>
        <end position="65"/>
    </location>
</feature>
<keyword evidence="4" id="KW-1185">Reference proteome</keyword>
<reference evidence="2" key="2">
    <citation type="submission" date="2020-01" db="EMBL/GenBank/DDBJ databases">
        <authorList>
            <person name="Korhonen P.K.K."/>
            <person name="Guangxu M.G."/>
            <person name="Wang T.W."/>
            <person name="Stroehlein A.J.S."/>
            <person name="Young N.D."/>
            <person name="Ang C.-S.A."/>
            <person name="Fernando D.W.F."/>
            <person name="Lu H.L."/>
            <person name="Taylor S.T."/>
            <person name="Ehtesham M.E.M."/>
            <person name="Najaraj S.H.N."/>
            <person name="Harsha G.H.G."/>
            <person name="Madugundu A.M."/>
            <person name="Renuse S.R."/>
            <person name="Holt D.H."/>
            <person name="Pandey A.P."/>
            <person name="Papenfuss A.P."/>
            <person name="Gasser R.B.G."/>
            <person name="Fischer K.F."/>
        </authorList>
    </citation>
    <scope>NUCLEOTIDE SEQUENCE</scope>
    <source>
        <strain evidence="2">SSS_KF_BRIS2020</strain>
    </source>
</reference>
<protein>
    <submittedName>
        <fullName evidence="2 3">Uncharacterized protein</fullName>
    </submittedName>
</protein>
<accession>A0A834RD44</accession>
<feature type="compositionally biased region" description="Polar residues" evidence="1">
    <location>
        <begin position="8"/>
        <end position="31"/>
    </location>
</feature>
<name>A0A834RD44_SARSC</name>
<evidence type="ECO:0000256" key="1">
    <source>
        <dbReference type="SAM" id="MobiDB-lite"/>
    </source>
</evidence>
<sequence>MEFDFGKNMSQNSEEALKSSTRPLLSSTIINHPSKPSIRSSTTPSRSSSFLSSEPMMKDKNCSKTKSVVIKTGDGDGKNVKMKPFDDSEAEIDSSANLFCCDNQTTKILTNSSSSSPSITATPPAAITTTTSTTMPITPSLMINNRLMMVKSRSQLPHCLNATTATNFAITSNTNSHLNPSTNLNINNNNNNNNNKNNSCSNHCQTNTNSNSGCVPILLSVPTLITTTGPPRRRHSWICG</sequence>
<dbReference type="Proteomes" id="UP000070412">
    <property type="component" value="Unassembled WGS sequence"/>
</dbReference>
<dbReference type="OrthoDB" id="10644535at2759"/>
<gene>
    <name evidence="2" type="ORF">SSS_8951</name>
</gene>
<dbReference type="AlphaFoldDB" id="A0A834RD44"/>
<proteinExistence type="predicted"/>
<dbReference type="EnsemblMetazoa" id="SSS_8951s_mrna">
    <property type="protein sequence ID" value="KAF7494800.1"/>
    <property type="gene ID" value="SSS_8951"/>
</dbReference>
<feature type="compositionally biased region" description="Low complexity" evidence="1">
    <location>
        <begin position="33"/>
        <end position="55"/>
    </location>
</feature>